<dbReference type="EMBL" id="ASHM01089576">
    <property type="protein sequence ID" value="PNX63136.1"/>
    <property type="molecule type" value="Genomic_DNA"/>
</dbReference>
<accession>A0A2K3KA06</accession>
<name>A0A2K3KA06_TRIPR</name>
<organism evidence="3 4">
    <name type="scientific">Trifolium pratense</name>
    <name type="common">Red clover</name>
    <dbReference type="NCBI Taxonomy" id="57577"/>
    <lineage>
        <taxon>Eukaryota</taxon>
        <taxon>Viridiplantae</taxon>
        <taxon>Streptophyta</taxon>
        <taxon>Embryophyta</taxon>
        <taxon>Tracheophyta</taxon>
        <taxon>Spermatophyta</taxon>
        <taxon>Magnoliopsida</taxon>
        <taxon>eudicotyledons</taxon>
        <taxon>Gunneridae</taxon>
        <taxon>Pentapetalae</taxon>
        <taxon>rosids</taxon>
        <taxon>fabids</taxon>
        <taxon>Fabales</taxon>
        <taxon>Fabaceae</taxon>
        <taxon>Papilionoideae</taxon>
        <taxon>50 kb inversion clade</taxon>
        <taxon>NPAAA clade</taxon>
        <taxon>Hologalegina</taxon>
        <taxon>IRL clade</taxon>
        <taxon>Trifolieae</taxon>
        <taxon>Trifolium</taxon>
    </lineage>
</organism>
<reference evidence="3 4" key="2">
    <citation type="journal article" date="2017" name="Front. Plant Sci.">
        <title>Gene Classification and Mining of Molecular Markers Useful in Red Clover (Trifolium pratense) Breeding.</title>
        <authorList>
            <person name="Istvanek J."/>
            <person name="Dluhosova J."/>
            <person name="Dluhos P."/>
            <person name="Patkova L."/>
            <person name="Nedelnik J."/>
            <person name="Repkova J."/>
        </authorList>
    </citation>
    <scope>NUCLEOTIDE SEQUENCE [LARGE SCALE GENOMIC DNA]</scope>
    <source>
        <strain evidence="4">cv. Tatra</strain>
        <tissue evidence="3">Young leaves</tissue>
    </source>
</reference>
<evidence type="ECO:0000313" key="4">
    <source>
        <dbReference type="Proteomes" id="UP000236291"/>
    </source>
</evidence>
<comment type="caution">
    <text evidence="3">The sequence shown here is derived from an EMBL/GenBank/DDBJ whole genome shotgun (WGS) entry which is preliminary data.</text>
</comment>
<evidence type="ECO:0000313" key="3">
    <source>
        <dbReference type="EMBL" id="PNX63136.1"/>
    </source>
</evidence>
<dbReference type="ExpressionAtlas" id="A0A2K3KA06">
    <property type="expression patterns" value="baseline"/>
</dbReference>
<dbReference type="InterPro" id="IPR012458">
    <property type="entry name" value="DUF1664"/>
</dbReference>
<evidence type="ECO:0000256" key="1">
    <source>
        <dbReference type="SAM" id="Phobius"/>
    </source>
</evidence>
<feature type="non-terminal residue" evidence="3">
    <location>
        <position position="1"/>
    </location>
</feature>
<proteinExistence type="predicted"/>
<gene>
    <name evidence="3" type="ORF">L195_g053352</name>
</gene>
<dbReference type="PANTHER" id="PTHR46667:SF6">
    <property type="entry name" value="OS01G0185100 PROTEIN"/>
    <property type="match status" value="1"/>
</dbReference>
<dbReference type="STRING" id="57577.A0A2K3KA06"/>
<sequence length="120" mass="13007">VQLLANYVRELVSNRPMIVVNGGSGNSSSLVVSAAALGVAGYGYIWWKGLSFSDIMFVTKNNMEKAVADLTKKLQHVSDVIAAQTHMCKSVLKTIAPSTLPFDGYEALLTERLIFLQLSS</sequence>
<keyword evidence="1" id="KW-0812">Transmembrane</keyword>
<dbReference type="Pfam" id="PF07889">
    <property type="entry name" value="DUF1664"/>
    <property type="match status" value="1"/>
</dbReference>
<feature type="transmembrane region" description="Helical" evidence="1">
    <location>
        <begin position="27"/>
        <end position="47"/>
    </location>
</feature>
<reference evidence="3 4" key="1">
    <citation type="journal article" date="2014" name="Am. J. Bot.">
        <title>Genome assembly and annotation for red clover (Trifolium pratense; Fabaceae).</title>
        <authorList>
            <person name="Istvanek J."/>
            <person name="Jaros M."/>
            <person name="Krenek A."/>
            <person name="Repkova J."/>
        </authorList>
    </citation>
    <scope>NUCLEOTIDE SEQUENCE [LARGE SCALE GENOMIC DNA]</scope>
    <source>
        <strain evidence="4">cv. Tatra</strain>
        <tissue evidence="3">Young leaves</tissue>
    </source>
</reference>
<protein>
    <submittedName>
        <fullName evidence="3">Bzip transcription factor</fullName>
    </submittedName>
</protein>
<dbReference type="AlphaFoldDB" id="A0A2K3KA06"/>
<dbReference type="PANTHER" id="PTHR46667">
    <property type="entry name" value="OS05G0182700 PROTEIN"/>
    <property type="match status" value="1"/>
</dbReference>
<feature type="domain" description="DUF1664" evidence="2">
    <location>
        <begin position="25"/>
        <end position="86"/>
    </location>
</feature>
<dbReference type="Proteomes" id="UP000236291">
    <property type="component" value="Unassembled WGS sequence"/>
</dbReference>
<keyword evidence="1" id="KW-1133">Transmembrane helix</keyword>
<evidence type="ECO:0000259" key="2">
    <source>
        <dbReference type="Pfam" id="PF07889"/>
    </source>
</evidence>
<keyword evidence="1" id="KW-0472">Membrane</keyword>